<dbReference type="AlphaFoldDB" id="A0A330L9G6"/>
<evidence type="ECO:0000313" key="6">
    <source>
        <dbReference type="Proteomes" id="UP000248168"/>
    </source>
</evidence>
<keyword evidence="6" id="KW-1185">Reference proteome</keyword>
<evidence type="ECO:0000259" key="2">
    <source>
        <dbReference type="Pfam" id="PF25917"/>
    </source>
</evidence>
<dbReference type="SUPFAM" id="SSF111369">
    <property type="entry name" value="HlyD-like secretion proteins"/>
    <property type="match status" value="1"/>
</dbReference>
<organism evidence="5 6">
    <name type="scientific">Nitrospira lenta</name>
    <dbReference type="NCBI Taxonomy" id="1436998"/>
    <lineage>
        <taxon>Bacteria</taxon>
        <taxon>Pseudomonadati</taxon>
        <taxon>Nitrospirota</taxon>
        <taxon>Nitrospiria</taxon>
        <taxon>Nitrospirales</taxon>
        <taxon>Nitrospiraceae</taxon>
        <taxon>Nitrospira</taxon>
    </lineage>
</organism>
<dbReference type="Gene3D" id="2.40.420.20">
    <property type="match status" value="1"/>
</dbReference>
<dbReference type="Gene3D" id="1.10.287.470">
    <property type="entry name" value="Helix hairpin bin"/>
    <property type="match status" value="1"/>
</dbReference>
<feature type="domain" description="Multidrug resistance protein MdtA-like barrel-sandwich hybrid" evidence="2">
    <location>
        <begin position="74"/>
        <end position="196"/>
    </location>
</feature>
<dbReference type="Proteomes" id="UP000248168">
    <property type="component" value="Unassembled WGS sequence"/>
</dbReference>
<dbReference type="NCBIfam" id="TIGR01730">
    <property type="entry name" value="RND_mfp"/>
    <property type="match status" value="1"/>
</dbReference>
<feature type="domain" description="YknX-like C-terminal permuted SH3-like" evidence="4">
    <location>
        <begin position="288"/>
        <end position="353"/>
    </location>
</feature>
<dbReference type="Gene3D" id="2.40.50.100">
    <property type="match status" value="1"/>
</dbReference>
<feature type="domain" description="CusB-like beta-barrel" evidence="3">
    <location>
        <begin position="208"/>
        <end position="280"/>
    </location>
</feature>
<dbReference type="GO" id="GO:1990281">
    <property type="term" value="C:efflux pump complex"/>
    <property type="evidence" value="ECO:0007669"/>
    <property type="project" value="TreeGrafter"/>
</dbReference>
<gene>
    <name evidence="5" type="ORF">NITLEN_40037</name>
</gene>
<accession>A0A330L9G6</accession>
<dbReference type="Gene3D" id="2.40.30.170">
    <property type="match status" value="1"/>
</dbReference>
<evidence type="ECO:0000313" key="5">
    <source>
        <dbReference type="EMBL" id="SPP65564.1"/>
    </source>
</evidence>
<evidence type="ECO:0000259" key="4">
    <source>
        <dbReference type="Pfam" id="PF25989"/>
    </source>
</evidence>
<dbReference type="EMBL" id="OUNR01000017">
    <property type="protein sequence ID" value="SPP65564.1"/>
    <property type="molecule type" value="Genomic_DNA"/>
</dbReference>
<evidence type="ECO:0000256" key="1">
    <source>
        <dbReference type="ARBA" id="ARBA00009477"/>
    </source>
</evidence>
<proteinExistence type="inferred from homology"/>
<dbReference type="FunFam" id="2.40.30.170:FF:000010">
    <property type="entry name" value="Efflux RND transporter periplasmic adaptor subunit"/>
    <property type="match status" value="1"/>
</dbReference>
<dbReference type="InterPro" id="IPR058625">
    <property type="entry name" value="MdtA-like_BSH"/>
</dbReference>
<evidence type="ECO:0000259" key="3">
    <source>
        <dbReference type="Pfam" id="PF25954"/>
    </source>
</evidence>
<dbReference type="InterPro" id="IPR058637">
    <property type="entry name" value="YknX-like_C"/>
</dbReference>
<dbReference type="InParanoid" id="A0A330L9G6"/>
<dbReference type="InterPro" id="IPR058792">
    <property type="entry name" value="Beta-barrel_RND_2"/>
</dbReference>
<dbReference type="InterPro" id="IPR006143">
    <property type="entry name" value="RND_pump_MFP"/>
</dbReference>
<dbReference type="PANTHER" id="PTHR30469">
    <property type="entry name" value="MULTIDRUG RESISTANCE PROTEIN MDTA"/>
    <property type="match status" value="1"/>
</dbReference>
<sequence>MFCTVNHKTIAAVLLLCGVVAIVALRLWDRSTIESAVPKEDSDSSILVDAAAVTVGSITESIQAVGTLQAVASITVRPEISGVIRRIDFSDGQSVERAAPLIELDQEELQAQANQAAAQEKIAQVTYERLKRLSGQQTTIVPAQQVDEARLALQAAAANNVLYAVRLKKSVIRAPFAGTLGLRRVSVGDYVQPGQDIVNLEDLRMLHVDFKVPEVWLGRLVAGQKLVVTTDAFPDVPFEGQVSAIDPRVEAVNRTVAVRAAVPNPDGALRPGLFATVRLTLGLETRALLIPEEALFLQREKTMVFRVENQVARLTEISAGARERGLVQVRAGLNEGDRVVRTGTHKLHDGLHVVLK</sequence>
<dbReference type="Pfam" id="PF25954">
    <property type="entry name" value="Beta-barrel_RND_2"/>
    <property type="match status" value="1"/>
</dbReference>
<dbReference type="Pfam" id="PF25917">
    <property type="entry name" value="BSH_RND"/>
    <property type="match status" value="1"/>
</dbReference>
<name>A0A330L9G6_9BACT</name>
<reference evidence="6" key="1">
    <citation type="submission" date="2018-04" db="EMBL/GenBank/DDBJ databases">
        <authorList>
            <person name="Lucker S."/>
            <person name="Sakoula D."/>
        </authorList>
    </citation>
    <scope>NUCLEOTIDE SEQUENCE [LARGE SCALE GENOMIC DNA]</scope>
</reference>
<dbReference type="Pfam" id="PF25989">
    <property type="entry name" value="YknX_C"/>
    <property type="match status" value="1"/>
</dbReference>
<protein>
    <submittedName>
        <fullName evidence="5">Putative Multidrug efflux transporter, membrane fusion protein</fullName>
    </submittedName>
</protein>
<comment type="similarity">
    <text evidence="1">Belongs to the membrane fusion protein (MFP) (TC 8.A.1) family.</text>
</comment>
<dbReference type="GO" id="GO:0015562">
    <property type="term" value="F:efflux transmembrane transporter activity"/>
    <property type="evidence" value="ECO:0007669"/>
    <property type="project" value="TreeGrafter"/>
</dbReference>
<dbReference type="OrthoDB" id="9806939at2"/>